<sequence>MAEHAGNEIGSMRAVAHVPKFDGTNHREWNYQLHLSFQGMEIDQVVTGTEVLHEEEFDDEGEITNEAEIKQWTRKDVLARNCIMATTSKEMKENLYTCTSSAQMWTRLHQQYHLQTEEHLHVLWQNYYDYSYTDGNTYSVSFMRDEEVILTGERKDDTLYQLDFQPELQTTETIYAHNELDITNDEHDSSTSIATPTVVDGHQDTTVPLTVDDDNQGVDGTIPQGDMVTDLPSPINNQDVPDDEQDFGSSLIPPVSIAHQDLATDHAIQDDAIIPNCEPVEVEDAIPRRNTQQTRQSSRKPKYFDKYRIYMDR</sequence>
<evidence type="ECO:0000313" key="2">
    <source>
        <dbReference type="Proteomes" id="UP000000305"/>
    </source>
</evidence>
<accession>E9HCP7</accession>
<dbReference type="KEGG" id="dpx:DAPPUDRAFT_112627"/>
<organism evidence="1 2">
    <name type="scientific">Daphnia pulex</name>
    <name type="common">Water flea</name>
    <dbReference type="NCBI Taxonomy" id="6669"/>
    <lineage>
        <taxon>Eukaryota</taxon>
        <taxon>Metazoa</taxon>
        <taxon>Ecdysozoa</taxon>
        <taxon>Arthropoda</taxon>
        <taxon>Crustacea</taxon>
        <taxon>Branchiopoda</taxon>
        <taxon>Diplostraca</taxon>
        <taxon>Cladocera</taxon>
        <taxon>Anomopoda</taxon>
        <taxon>Daphniidae</taxon>
        <taxon>Daphnia</taxon>
    </lineage>
</organism>
<protein>
    <submittedName>
        <fullName evidence="1">Uncharacterized protein</fullName>
    </submittedName>
</protein>
<dbReference type="Proteomes" id="UP000000305">
    <property type="component" value="Unassembled WGS sequence"/>
</dbReference>
<name>E9HCP7_DAPPU</name>
<dbReference type="OrthoDB" id="97058at2759"/>
<keyword evidence="2" id="KW-1185">Reference proteome</keyword>
<gene>
    <name evidence="1" type="ORF">DAPPUDRAFT_112627</name>
</gene>
<evidence type="ECO:0000313" key="1">
    <source>
        <dbReference type="EMBL" id="EFX70543.1"/>
    </source>
</evidence>
<dbReference type="Pfam" id="PF14223">
    <property type="entry name" value="Retrotran_gag_2"/>
    <property type="match status" value="1"/>
</dbReference>
<reference evidence="1 2" key="1">
    <citation type="journal article" date="2011" name="Science">
        <title>The ecoresponsive genome of Daphnia pulex.</title>
        <authorList>
            <person name="Colbourne J.K."/>
            <person name="Pfrender M.E."/>
            <person name="Gilbert D."/>
            <person name="Thomas W.K."/>
            <person name="Tucker A."/>
            <person name="Oakley T.H."/>
            <person name="Tokishita S."/>
            <person name="Aerts A."/>
            <person name="Arnold G.J."/>
            <person name="Basu M.K."/>
            <person name="Bauer D.J."/>
            <person name="Caceres C.E."/>
            <person name="Carmel L."/>
            <person name="Casola C."/>
            <person name="Choi J.H."/>
            <person name="Detter J.C."/>
            <person name="Dong Q."/>
            <person name="Dusheyko S."/>
            <person name="Eads B.D."/>
            <person name="Frohlich T."/>
            <person name="Geiler-Samerotte K.A."/>
            <person name="Gerlach D."/>
            <person name="Hatcher P."/>
            <person name="Jogdeo S."/>
            <person name="Krijgsveld J."/>
            <person name="Kriventseva E.V."/>
            <person name="Kultz D."/>
            <person name="Laforsch C."/>
            <person name="Lindquist E."/>
            <person name="Lopez J."/>
            <person name="Manak J.R."/>
            <person name="Muller J."/>
            <person name="Pangilinan J."/>
            <person name="Patwardhan R.P."/>
            <person name="Pitluck S."/>
            <person name="Pritham E.J."/>
            <person name="Rechtsteiner A."/>
            <person name="Rho M."/>
            <person name="Rogozin I.B."/>
            <person name="Sakarya O."/>
            <person name="Salamov A."/>
            <person name="Schaack S."/>
            <person name="Shapiro H."/>
            <person name="Shiga Y."/>
            <person name="Skalitzky C."/>
            <person name="Smith Z."/>
            <person name="Souvorov A."/>
            <person name="Sung W."/>
            <person name="Tang Z."/>
            <person name="Tsuchiya D."/>
            <person name="Tu H."/>
            <person name="Vos H."/>
            <person name="Wang M."/>
            <person name="Wolf Y.I."/>
            <person name="Yamagata H."/>
            <person name="Yamada T."/>
            <person name="Ye Y."/>
            <person name="Shaw J.R."/>
            <person name="Andrews J."/>
            <person name="Crease T.J."/>
            <person name="Tang H."/>
            <person name="Lucas S.M."/>
            <person name="Robertson H.M."/>
            <person name="Bork P."/>
            <person name="Koonin E.V."/>
            <person name="Zdobnov E.M."/>
            <person name="Grigoriev I.V."/>
            <person name="Lynch M."/>
            <person name="Boore J.L."/>
        </authorList>
    </citation>
    <scope>NUCLEOTIDE SEQUENCE [LARGE SCALE GENOMIC DNA]</scope>
</reference>
<dbReference type="HOGENOM" id="CLU_889240_0_0_1"/>
<dbReference type="PhylomeDB" id="E9HCP7"/>
<dbReference type="EMBL" id="GL732620">
    <property type="protein sequence ID" value="EFX70543.1"/>
    <property type="molecule type" value="Genomic_DNA"/>
</dbReference>
<dbReference type="AlphaFoldDB" id="E9HCP7"/>
<dbReference type="InParanoid" id="E9HCP7"/>
<proteinExistence type="predicted"/>